<accession>A0A7C8MFE1</accession>
<name>A0A7C8MFE1_9PLEO</name>
<feature type="transmembrane region" description="Helical" evidence="1">
    <location>
        <begin position="391"/>
        <end position="413"/>
    </location>
</feature>
<comment type="caution">
    <text evidence="3">The sequence shown here is derived from an EMBL/GenBank/DDBJ whole genome shotgun (WGS) entry which is preliminary data.</text>
</comment>
<evidence type="ECO:0000313" key="3">
    <source>
        <dbReference type="EMBL" id="KAF2865785.1"/>
    </source>
</evidence>
<protein>
    <recommendedName>
        <fullName evidence="2">DUF6536 domain-containing protein</fullName>
    </recommendedName>
</protein>
<keyword evidence="1" id="KW-0472">Membrane</keyword>
<dbReference type="OrthoDB" id="5429634at2759"/>
<feature type="non-terminal residue" evidence="3">
    <location>
        <position position="1"/>
    </location>
</feature>
<evidence type="ECO:0000256" key="1">
    <source>
        <dbReference type="SAM" id="Phobius"/>
    </source>
</evidence>
<dbReference type="EMBL" id="JAADJZ010000031">
    <property type="protein sequence ID" value="KAF2865785.1"/>
    <property type="molecule type" value="Genomic_DNA"/>
</dbReference>
<feature type="transmembrane region" description="Helical" evidence="1">
    <location>
        <begin position="516"/>
        <end position="535"/>
    </location>
</feature>
<dbReference type="PANTHER" id="PTHR35395">
    <property type="entry name" value="DUF6536 DOMAIN-CONTAINING PROTEIN"/>
    <property type="match status" value="1"/>
</dbReference>
<feature type="domain" description="DUF6536" evidence="2">
    <location>
        <begin position="3"/>
        <end position="153"/>
    </location>
</feature>
<reference evidence="3 4" key="1">
    <citation type="submission" date="2020-01" db="EMBL/GenBank/DDBJ databases">
        <authorList>
            <consortium name="DOE Joint Genome Institute"/>
            <person name="Haridas S."/>
            <person name="Albert R."/>
            <person name="Binder M."/>
            <person name="Bloem J."/>
            <person name="Labutti K."/>
            <person name="Salamov A."/>
            <person name="Andreopoulos B."/>
            <person name="Baker S.E."/>
            <person name="Barry K."/>
            <person name="Bills G."/>
            <person name="Bluhm B.H."/>
            <person name="Cannon C."/>
            <person name="Castanera R."/>
            <person name="Culley D.E."/>
            <person name="Daum C."/>
            <person name="Ezra D."/>
            <person name="Gonzalez J.B."/>
            <person name="Henrissat B."/>
            <person name="Kuo A."/>
            <person name="Liang C."/>
            <person name="Lipzen A."/>
            <person name="Lutzoni F."/>
            <person name="Magnuson J."/>
            <person name="Mondo S."/>
            <person name="Nolan M."/>
            <person name="Ohm R."/>
            <person name="Pangilinan J."/>
            <person name="Park H.-J.H."/>
            <person name="Ramirez L."/>
            <person name="Alfaro M."/>
            <person name="Sun H."/>
            <person name="Tritt A."/>
            <person name="Yoshinaga Y."/>
            <person name="Zwiers L.-H.L."/>
            <person name="Turgeon B.G."/>
            <person name="Goodwin S.B."/>
            <person name="Spatafora J.W."/>
            <person name="Crous P.W."/>
            <person name="Grigoriev I.V."/>
        </authorList>
    </citation>
    <scope>NUCLEOTIDE SEQUENCE [LARGE SCALE GENOMIC DNA]</scope>
    <source>
        <strain evidence="3 4">CBS 611.86</strain>
    </source>
</reference>
<feature type="transmembrane region" description="Helical" evidence="1">
    <location>
        <begin position="114"/>
        <end position="131"/>
    </location>
</feature>
<feature type="transmembrane region" description="Helical" evidence="1">
    <location>
        <begin position="316"/>
        <end position="336"/>
    </location>
</feature>
<feature type="transmembrane region" description="Helical" evidence="1">
    <location>
        <begin position="6"/>
        <end position="30"/>
    </location>
</feature>
<dbReference type="AlphaFoldDB" id="A0A7C8MFE1"/>
<dbReference type="Pfam" id="PF20163">
    <property type="entry name" value="DUF6536"/>
    <property type="match status" value="1"/>
</dbReference>
<gene>
    <name evidence="3" type="ORF">BDV95DRAFT_441998</name>
</gene>
<proteinExistence type="predicted"/>
<sequence>DGWRFGVTLATAFCFTALVGNLIFLGVAISRKQDGTSIAMMQTGDCTSIGRLETYVQLAINIIATLLFSGSEFVMQCLSAPTREDVDIAHRQGGWLDIGVLSVRNLCAVKRIKAVYWLLLGMTSIPLHLIHNSVVFVSTTNHLYDVMVANNQFEYGVSFDAHLFNDPDLTAKLDGWHTVDPSVSQAKLMHNTSGLQFERLSPAECIAAYAKPILSDHRNLILVTVTCADNSSLYAMQSYTIAPLPNAVKPFYISRFAWICSQQYLYHSDIEYPLCSDGGWKDMAAGDKWTVHGFDVEYCLSEKPAEQCSLNVTTGLLIVVILCNLIKGIIMILVLISADADPLMTIGDAIASFIRDGDRTGTADELAATPSPRSFRIKKVRWYEAASSARWALTSILTFSAVITTVALLGYSLTFLEGHNLASIASIWRLGIGHINPRTFITVWDLPMSGERSITAMVLMANLPQTLMAFLYVFISGLLTSMSLAKEWSQFAQKPRTLRVSTAPVGQQRSSYFLQLPYRLAVPLLVFTAGVHWIISQAIFMVRVETRSAHGILVDIDPATATASPKDFTYTITTCGYSPLALILGAAAIAGLFAFVAALGVRDLKTDGMPVVGSCSAAIAAACH</sequence>
<feature type="transmembrane region" description="Helical" evidence="1">
    <location>
        <begin position="467"/>
        <end position="485"/>
    </location>
</feature>
<dbReference type="PANTHER" id="PTHR35395:SF1">
    <property type="entry name" value="DUF6536 DOMAIN-CONTAINING PROTEIN"/>
    <property type="match status" value="1"/>
</dbReference>
<organism evidence="3 4">
    <name type="scientific">Massariosphaeria phaeospora</name>
    <dbReference type="NCBI Taxonomy" id="100035"/>
    <lineage>
        <taxon>Eukaryota</taxon>
        <taxon>Fungi</taxon>
        <taxon>Dikarya</taxon>
        <taxon>Ascomycota</taxon>
        <taxon>Pezizomycotina</taxon>
        <taxon>Dothideomycetes</taxon>
        <taxon>Pleosporomycetidae</taxon>
        <taxon>Pleosporales</taxon>
        <taxon>Pleosporales incertae sedis</taxon>
        <taxon>Massariosphaeria</taxon>
    </lineage>
</organism>
<dbReference type="Proteomes" id="UP000481861">
    <property type="component" value="Unassembled WGS sequence"/>
</dbReference>
<keyword evidence="1" id="KW-0812">Transmembrane</keyword>
<feature type="transmembrane region" description="Helical" evidence="1">
    <location>
        <begin position="580"/>
        <end position="601"/>
    </location>
</feature>
<evidence type="ECO:0000259" key="2">
    <source>
        <dbReference type="Pfam" id="PF20163"/>
    </source>
</evidence>
<keyword evidence="4" id="KW-1185">Reference proteome</keyword>
<keyword evidence="1" id="KW-1133">Transmembrane helix</keyword>
<evidence type="ECO:0000313" key="4">
    <source>
        <dbReference type="Proteomes" id="UP000481861"/>
    </source>
</evidence>
<dbReference type="InterPro" id="IPR046623">
    <property type="entry name" value="DUF6536"/>
</dbReference>
<feature type="non-terminal residue" evidence="3">
    <location>
        <position position="624"/>
    </location>
</feature>